<dbReference type="InterPro" id="IPR011992">
    <property type="entry name" value="EF-hand-dom_pair"/>
</dbReference>
<dbReference type="PROSITE" id="PS50222">
    <property type="entry name" value="EF_HAND_2"/>
    <property type="match status" value="1"/>
</dbReference>
<dbReference type="Gene3D" id="1.10.238.10">
    <property type="entry name" value="EF-hand"/>
    <property type="match status" value="1"/>
</dbReference>
<dbReference type="InterPro" id="IPR044205">
    <property type="entry name" value="KIC/PBP1/KRP1"/>
</dbReference>
<dbReference type="PANTHER" id="PTHR47319">
    <property type="entry name" value="CALCIUM-BINDING PROTEIN KIC"/>
    <property type="match status" value="1"/>
</dbReference>
<dbReference type="PROSITE" id="PS00018">
    <property type="entry name" value="EF_HAND_1"/>
    <property type="match status" value="1"/>
</dbReference>
<dbReference type="AlphaFoldDB" id="A0A2T7DFU7"/>
<protein>
    <recommendedName>
        <fullName evidence="2">EF-hand domain-containing protein</fullName>
    </recommendedName>
</protein>
<dbReference type="SUPFAM" id="SSF47473">
    <property type="entry name" value="EF-hand"/>
    <property type="match status" value="1"/>
</dbReference>
<dbReference type="SMART" id="SM00054">
    <property type="entry name" value="EFh"/>
    <property type="match status" value="1"/>
</dbReference>
<dbReference type="PANTHER" id="PTHR47319:SF26">
    <property type="entry name" value="OS01G0783700 PROTEIN"/>
    <property type="match status" value="1"/>
</dbReference>
<sequence length="120" mass="13605">MISRDNSSMGADKGSSMQFQDFLPLMARKLGVEGLIQELCKGFQLLMEPSTGKITFQSLKRNASRLGLGELRDDELLEMMREGDLDGDGALDQMEFCILMVRLSPELMEEEAHRVFDFEH</sequence>
<keyword evidence="1" id="KW-0106">Calcium</keyword>
<proteinExistence type="predicted"/>
<accession>A0A2T7DFU7</accession>
<dbReference type="Proteomes" id="UP000244336">
    <property type="component" value="Chromosome 5"/>
</dbReference>
<dbReference type="Pfam" id="PF13833">
    <property type="entry name" value="EF-hand_8"/>
    <property type="match status" value="1"/>
</dbReference>
<dbReference type="InterPro" id="IPR018247">
    <property type="entry name" value="EF_Hand_1_Ca_BS"/>
</dbReference>
<dbReference type="GO" id="GO:0005509">
    <property type="term" value="F:calcium ion binding"/>
    <property type="evidence" value="ECO:0007669"/>
    <property type="project" value="InterPro"/>
</dbReference>
<name>A0A2T7DFU7_9POAL</name>
<dbReference type="InterPro" id="IPR002048">
    <property type="entry name" value="EF_hand_dom"/>
</dbReference>
<evidence type="ECO:0000313" key="4">
    <source>
        <dbReference type="Proteomes" id="UP000244336"/>
    </source>
</evidence>
<reference evidence="3 4" key="1">
    <citation type="submission" date="2018-04" db="EMBL/GenBank/DDBJ databases">
        <title>WGS assembly of Panicum hallii var. hallii HAL2.</title>
        <authorList>
            <person name="Lovell J."/>
            <person name="Jenkins J."/>
            <person name="Lowry D."/>
            <person name="Mamidi S."/>
            <person name="Sreedasyam A."/>
            <person name="Weng X."/>
            <person name="Barry K."/>
            <person name="Bonette J."/>
            <person name="Campitelli B."/>
            <person name="Daum C."/>
            <person name="Gordon S."/>
            <person name="Gould B."/>
            <person name="Lipzen A."/>
            <person name="MacQueen A."/>
            <person name="Palacio-Mejia J."/>
            <person name="Plott C."/>
            <person name="Shakirov E."/>
            <person name="Shu S."/>
            <person name="Yoshinaga Y."/>
            <person name="Zane M."/>
            <person name="Rokhsar D."/>
            <person name="Grimwood J."/>
            <person name="Schmutz J."/>
            <person name="Juenger T."/>
        </authorList>
    </citation>
    <scope>NUCLEOTIDE SEQUENCE [LARGE SCALE GENOMIC DNA]</scope>
    <source>
        <strain evidence="4">cv. HAL2</strain>
    </source>
</reference>
<dbReference type="STRING" id="1504633.A0A2T7DFU7"/>
<dbReference type="EMBL" id="CM009753">
    <property type="protein sequence ID" value="PUZ54458.1"/>
    <property type="molecule type" value="Genomic_DNA"/>
</dbReference>
<evidence type="ECO:0000313" key="3">
    <source>
        <dbReference type="EMBL" id="PUZ54458.1"/>
    </source>
</evidence>
<evidence type="ECO:0000259" key="2">
    <source>
        <dbReference type="PROSITE" id="PS50222"/>
    </source>
</evidence>
<dbReference type="Gramene" id="PUZ54458">
    <property type="protein sequence ID" value="PUZ54458"/>
    <property type="gene ID" value="GQ55_5G133400"/>
</dbReference>
<feature type="domain" description="EF-hand" evidence="2">
    <location>
        <begin position="71"/>
        <end position="106"/>
    </location>
</feature>
<evidence type="ECO:0000256" key="1">
    <source>
        <dbReference type="ARBA" id="ARBA00022837"/>
    </source>
</evidence>
<organism evidence="3 4">
    <name type="scientific">Panicum hallii var. hallii</name>
    <dbReference type="NCBI Taxonomy" id="1504633"/>
    <lineage>
        <taxon>Eukaryota</taxon>
        <taxon>Viridiplantae</taxon>
        <taxon>Streptophyta</taxon>
        <taxon>Embryophyta</taxon>
        <taxon>Tracheophyta</taxon>
        <taxon>Spermatophyta</taxon>
        <taxon>Magnoliopsida</taxon>
        <taxon>Liliopsida</taxon>
        <taxon>Poales</taxon>
        <taxon>Poaceae</taxon>
        <taxon>PACMAD clade</taxon>
        <taxon>Panicoideae</taxon>
        <taxon>Panicodae</taxon>
        <taxon>Paniceae</taxon>
        <taxon>Panicinae</taxon>
        <taxon>Panicum</taxon>
        <taxon>Panicum sect. Panicum</taxon>
    </lineage>
</organism>
<keyword evidence="4" id="KW-1185">Reference proteome</keyword>
<dbReference type="OrthoDB" id="343296at2759"/>
<gene>
    <name evidence="3" type="ORF">GQ55_5G133400</name>
</gene>